<evidence type="ECO:0000313" key="3">
    <source>
        <dbReference type="EMBL" id="KAF9623220.1"/>
    </source>
</evidence>
<reference evidence="3 4" key="1">
    <citation type="submission" date="2020-10" db="EMBL/GenBank/DDBJ databases">
        <title>The Coptis chinensis genome and diversification of protoberbering-type alkaloids.</title>
        <authorList>
            <person name="Wang B."/>
            <person name="Shu S."/>
            <person name="Song C."/>
            <person name="Liu Y."/>
        </authorList>
    </citation>
    <scope>NUCLEOTIDE SEQUENCE [LARGE SCALE GENOMIC DNA]</scope>
    <source>
        <strain evidence="3">HL-2020</strain>
        <tissue evidence="3">Leaf</tissue>
    </source>
</reference>
<dbReference type="EMBL" id="JADFTS010000001">
    <property type="protein sequence ID" value="KAF9623220.1"/>
    <property type="molecule type" value="Genomic_DNA"/>
</dbReference>
<gene>
    <name evidence="3" type="ORF">IFM89_000709</name>
</gene>
<keyword evidence="4" id="KW-1185">Reference proteome</keyword>
<dbReference type="OrthoDB" id="10050244at2759"/>
<name>A0A835ISU1_9MAGN</name>
<evidence type="ECO:0000256" key="2">
    <source>
        <dbReference type="ARBA" id="ARBA00022898"/>
    </source>
</evidence>
<comment type="caution">
    <text evidence="3">The sequence shown here is derived from an EMBL/GenBank/DDBJ whole genome shotgun (WGS) entry which is preliminary data.</text>
</comment>
<dbReference type="PANTHER" id="PTHR48077:SF3">
    <property type="entry name" value="TRYPTOPHAN SYNTHASE"/>
    <property type="match status" value="1"/>
</dbReference>
<proteinExistence type="predicted"/>
<sequence length="285" mass="32112">MERQSLNVFRMRLLSTEVRASIREPLMKDATSKAIRDWATEKWGGKPGVLVACVGGGSNVMGLFHEFVDDSDVRLIRVEAAGHGVDSGRHAPRISDSPSEETMQYFNVMILGPTQSPYEGIIQVNVNFGQQPVVFDIELIKLIVMSYLMKKALKDHLFEVMVLVVQDQLNLVRVIKDVGNGDNKILSVTPFYIKIFDCWKFISDGLATGMVEWELQQLCHGMYRGMQLELSIKGLQPETQRERSSWQQKLQSVSLDVGKCFFFNSGRYSLMALAKPSPSLSLAWC</sequence>
<dbReference type="AlphaFoldDB" id="A0A835ISU1"/>
<organism evidence="3 4">
    <name type="scientific">Coptis chinensis</name>
    <dbReference type="NCBI Taxonomy" id="261450"/>
    <lineage>
        <taxon>Eukaryota</taxon>
        <taxon>Viridiplantae</taxon>
        <taxon>Streptophyta</taxon>
        <taxon>Embryophyta</taxon>
        <taxon>Tracheophyta</taxon>
        <taxon>Spermatophyta</taxon>
        <taxon>Magnoliopsida</taxon>
        <taxon>Ranunculales</taxon>
        <taxon>Ranunculaceae</taxon>
        <taxon>Coptidoideae</taxon>
        <taxon>Coptis</taxon>
    </lineage>
</organism>
<evidence type="ECO:0000313" key="4">
    <source>
        <dbReference type="Proteomes" id="UP000631114"/>
    </source>
</evidence>
<dbReference type="Proteomes" id="UP000631114">
    <property type="component" value="Unassembled WGS sequence"/>
</dbReference>
<comment type="cofactor">
    <cofactor evidence="1">
        <name>pyridoxal 5'-phosphate</name>
        <dbReference type="ChEBI" id="CHEBI:597326"/>
    </cofactor>
</comment>
<dbReference type="GO" id="GO:0004834">
    <property type="term" value="F:tryptophan synthase activity"/>
    <property type="evidence" value="ECO:0007669"/>
    <property type="project" value="InterPro"/>
</dbReference>
<dbReference type="SUPFAM" id="SSF53686">
    <property type="entry name" value="Tryptophan synthase beta subunit-like PLP-dependent enzymes"/>
    <property type="match status" value="1"/>
</dbReference>
<dbReference type="InterPro" id="IPR036052">
    <property type="entry name" value="TrpB-like_PALP_sf"/>
</dbReference>
<protein>
    <submittedName>
        <fullName evidence="3">Uncharacterized protein</fullName>
    </submittedName>
</protein>
<dbReference type="InterPro" id="IPR023026">
    <property type="entry name" value="Trp_synth_beta/beta-like"/>
</dbReference>
<dbReference type="GO" id="GO:0005737">
    <property type="term" value="C:cytoplasm"/>
    <property type="evidence" value="ECO:0007669"/>
    <property type="project" value="TreeGrafter"/>
</dbReference>
<dbReference type="Gene3D" id="3.40.50.1100">
    <property type="match status" value="1"/>
</dbReference>
<evidence type="ECO:0000256" key="1">
    <source>
        <dbReference type="ARBA" id="ARBA00001933"/>
    </source>
</evidence>
<accession>A0A835ISU1</accession>
<keyword evidence="2" id="KW-0663">Pyridoxal phosphate</keyword>
<dbReference type="PANTHER" id="PTHR48077">
    <property type="entry name" value="TRYPTOPHAN SYNTHASE-RELATED"/>
    <property type="match status" value="1"/>
</dbReference>